<proteinExistence type="inferred from homology"/>
<evidence type="ECO:0000256" key="3">
    <source>
        <dbReference type="ARBA" id="ARBA00022833"/>
    </source>
</evidence>
<keyword evidence="2" id="KW-0479">Metal-binding</keyword>
<dbReference type="InterPro" id="IPR011057">
    <property type="entry name" value="Mss4-like_sf"/>
</dbReference>
<accession>A0ABM9A036</accession>
<protein>
    <recommendedName>
        <fullName evidence="4">CENP-V/GFA domain-containing protein</fullName>
    </recommendedName>
</protein>
<dbReference type="SUPFAM" id="SSF51316">
    <property type="entry name" value="Mss4-like"/>
    <property type="match status" value="1"/>
</dbReference>
<dbReference type="EMBL" id="CAKLDM010000001">
    <property type="protein sequence ID" value="CAH0536611.1"/>
    <property type="molecule type" value="Genomic_DNA"/>
</dbReference>
<dbReference type="PANTHER" id="PTHR28620:SF1">
    <property type="entry name" value="CENP-V_GFA DOMAIN-CONTAINING PROTEIN"/>
    <property type="match status" value="1"/>
</dbReference>
<gene>
    <name evidence="5" type="ORF">VMF7928_00566</name>
</gene>
<keyword evidence="6" id="KW-1185">Reference proteome</keyword>
<name>A0ABM9A036_9VIBR</name>
<comment type="caution">
    <text evidence="5">The sequence shown here is derived from an EMBL/GenBank/DDBJ whole genome shotgun (WGS) entry which is preliminary data.</text>
</comment>
<evidence type="ECO:0000259" key="4">
    <source>
        <dbReference type="PROSITE" id="PS51891"/>
    </source>
</evidence>
<dbReference type="RefSeq" id="WP_237359969.1">
    <property type="nucleotide sequence ID" value="NZ_CAKLDM010000001.1"/>
</dbReference>
<dbReference type="Proteomes" id="UP000838748">
    <property type="component" value="Unassembled WGS sequence"/>
</dbReference>
<evidence type="ECO:0000256" key="2">
    <source>
        <dbReference type="ARBA" id="ARBA00022723"/>
    </source>
</evidence>
<dbReference type="PANTHER" id="PTHR28620">
    <property type="entry name" value="CENTROMERE PROTEIN V"/>
    <property type="match status" value="1"/>
</dbReference>
<reference evidence="5" key="1">
    <citation type="submission" date="2021-11" db="EMBL/GenBank/DDBJ databases">
        <authorList>
            <person name="Rodrigo-Torres L."/>
            <person name="Arahal R. D."/>
            <person name="Lucena T."/>
        </authorList>
    </citation>
    <scope>NUCLEOTIDE SEQUENCE</scope>
    <source>
        <strain evidence="5">CECT 7928</strain>
    </source>
</reference>
<keyword evidence="3" id="KW-0862">Zinc</keyword>
<evidence type="ECO:0000313" key="5">
    <source>
        <dbReference type="EMBL" id="CAH0536611.1"/>
    </source>
</evidence>
<evidence type="ECO:0000256" key="1">
    <source>
        <dbReference type="ARBA" id="ARBA00005495"/>
    </source>
</evidence>
<organism evidence="5 6">
    <name type="scientific">Vibrio marisflavi CECT 7928</name>
    <dbReference type="NCBI Taxonomy" id="634439"/>
    <lineage>
        <taxon>Bacteria</taxon>
        <taxon>Pseudomonadati</taxon>
        <taxon>Pseudomonadota</taxon>
        <taxon>Gammaproteobacteria</taxon>
        <taxon>Vibrionales</taxon>
        <taxon>Vibrionaceae</taxon>
        <taxon>Vibrio</taxon>
    </lineage>
</organism>
<evidence type="ECO:0000313" key="6">
    <source>
        <dbReference type="Proteomes" id="UP000838748"/>
    </source>
</evidence>
<dbReference type="InterPro" id="IPR006913">
    <property type="entry name" value="CENP-V/GFA"/>
</dbReference>
<dbReference type="Pfam" id="PF04828">
    <property type="entry name" value="GFA"/>
    <property type="match status" value="1"/>
</dbReference>
<dbReference type="PROSITE" id="PS51891">
    <property type="entry name" value="CENP_V_GFA"/>
    <property type="match status" value="1"/>
</dbReference>
<comment type="similarity">
    <text evidence="1">Belongs to the Gfa family.</text>
</comment>
<feature type="domain" description="CENP-V/GFA" evidence="4">
    <location>
        <begin position="5"/>
        <end position="118"/>
    </location>
</feature>
<dbReference type="InterPro" id="IPR052355">
    <property type="entry name" value="CENP-V-like"/>
</dbReference>
<dbReference type="Gene3D" id="2.170.150.70">
    <property type="match status" value="1"/>
</dbReference>
<sequence>MEKKFEGSCHCGDVQFTFVSDLSRVGKCNCSLCLKRNAIMAYTEAHKFTLISGEDRLSCYQFNTMQAKHYFCSSCGIYTHHKPRTQKATTAVNLSCLKTTEEELSGLTIQKISGSELSIES</sequence>